<evidence type="ECO:0000256" key="1">
    <source>
        <dbReference type="SAM" id="MobiDB-lite"/>
    </source>
</evidence>
<evidence type="ECO:0000313" key="3">
    <source>
        <dbReference type="Proteomes" id="UP001323617"/>
    </source>
</evidence>
<organism evidence="2 3">
    <name type="scientific">Podospora pseudoanserina</name>
    <dbReference type="NCBI Taxonomy" id="2609844"/>
    <lineage>
        <taxon>Eukaryota</taxon>
        <taxon>Fungi</taxon>
        <taxon>Dikarya</taxon>
        <taxon>Ascomycota</taxon>
        <taxon>Pezizomycotina</taxon>
        <taxon>Sordariomycetes</taxon>
        <taxon>Sordariomycetidae</taxon>
        <taxon>Sordariales</taxon>
        <taxon>Podosporaceae</taxon>
        <taxon>Podospora</taxon>
    </lineage>
</organism>
<dbReference type="EMBL" id="JAFFHC010000001">
    <property type="protein sequence ID" value="KAK4680936.1"/>
    <property type="molecule type" value="Genomic_DNA"/>
</dbReference>
<proteinExistence type="predicted"/>
<dbReference type="RefSeq" id="XP_062804406.1">
    <property type="nucleotide sequence ID" value="XM_062939750.1"/>
</dbReference>
<dbReference type="Proteomes" id="UP001323617">
    <property type="component" value="Unassembled WGS sequence"/>
</dbReference>
<sequence>MRLSTILRPKLLTTTSCQCLELIWKVETRDVDGARRYESSRSMQNSPSNPTKRRRFNDTTTAIRHTCSG</sequence>
<gene>
    <name evidence="2" type="ORF">QC764_0003890</name>
</gene>
<protein>
    <recommendedName>
        <fullName evidence="4">Secreted protein</fullName>
    </recommendedName>
</protein>
<keyword evidence="3" id="KW-1185">Reference proteome</keyword>
<name>A0ABR0IL60_9PEZI</name>
<accession>A0ABR0IL60</accession>
<feature type="compositionally biased region" description="Polar residues" evidence="1">
    <location>
        <begin position="40"/>
        <end position="50"/>
    </location>
</feature>
<comment type="caution">
    <text evidence="2">The sequence shown here is derived from an EMBL/GenBank/DDBJ whole genome shotgun (WGS) entry which is preliminary data.</text>
</comment>
<feature type="compositionally biased region" description="Polar residues" evidence="1">
    <location>
        <begin position="58"/>
        <end position="69"/>
    </location>
</feature>
<evidence type="ECO:0008006" key="4">
    <source>
        <dbReference type="Google" id="ProtNLM"/>
    </source>
</evidence>
<reference evidence="2 3" key="1">
    <citation type="journal article" date="2023" name="bioRxiv">
        <title>High-quality genome assemblies of four members of thePodospora anserinaspecies complex.</title>
        <authorList>
            <person name="Ament-Velasquez S.L."/>
            <person name="Vogan A.A."/>
            <person name="Wallerman O."/>
            <person name="Hartmann F."/>
            <person name="Gautier V."/>
            <person name="Silar P."/>
            <person name="Giraud T."/>
            <person name="Johannesson H."/>
        </authorList>
    </citation>
    <scope>NUCLEOTIDE SEQUENCE [LARGE SCALE GENOMIC DNA]</scope>
    <source>
        <strain evidence="2 3">CBS 124.78</strain>
    </source>
</reference>
<dbReference type="GeneID" id="87960203"/>
<evidence type="ECO:0000313" key="2">
    <source>
        <dbReference type="EMBL" id="KAK4680936.1"/>
    </source>
</evidence>
<feature type="region of interest" description="Disordered" evidence="1">
    <location>
        <begin position="35"/>
        <end position="69"/>
    </location>
</feature>